<evidence type="ECO:0000313" key="2">
    <source>
        <dbReference type="Proteomes" id="UP000203826"/>
    </source>
</evidence>
<reference evidence="1 2" key="1">
    <citation type="journal article" date="2015" name="Genome Announc.">
        <title>The 474-Kilobase-Pair Complete Genome Sequence of CeV-01B, a Virus Infecting Haptolina (Chrysochromulina) ericina (Prymnesiophyceae).</title>
        <authorList>
            <person name="Gallot-Lavallee L."/>
            <person name="Pagarete A."/>
            <person name="Legendre M."/>
            <person name="Santini S."/>
            <person name="Sandaa R.A."/>
            <person name="Himmelbauer H."/>
            <person name="Ogata H."/>
            <person name="Bratbak G."/>
            <person name="Claverie J.M."/>
        </authorList>
    </citation>
    <scope>NUCLEOTIDE SEQUENCE [LARGE SCALE GENOMIC DNA]</scope>
    <source>
        <strain evidence="1">CeV-01B</strain>
    </source>
</reference>
<sequence length="65" mass="7948">MRNKTQKNKKKYKYYKKSRKYKMSKKYLKGGGNIRTSWVGVANYQQPTGFEWLYKSFFRPCTKYS</sequence>
<proteinExistence type="predicted"/>
<protein>
    <submittedName>
        <fullName evidence="1">Uncharacterized protein</fullName>
    </submittedName>
</protein>
<name>A0A0N9QA46_9VIRU</name>
<gene>
    <name evidence="1" type="ORF">ceV_076</name>
</gene>
<accession>A0A0N9QA46</accession>
<evidence type="ECO:0000313" key="1">
    <source>
        <dbReference type="EMBL" id="ALH22982.1"/>
    </source>
</evidence>
<keyword evidence="2" id="KW-1185">Reference proteome</keyword>
<dbReference type="EMBL" id="KT820662">
    <property type="protein sequence ID" value="ALH22982.1"/>
    <property type="molecule type" value="Genomic_DNA"/>
</dbReference>
<dbReference type="KEGG" id="vg:26048943"/>
<dbReference type="Proteomes" id="UP000203826">
    <property type="component" value="Segment"/>
</dbReference>
<organism evidence="1 2">
    <name type="scientific">Chrysochromulina ericina virus CeV-01B</name>
    <dbReference type="NCBI Taxonomy" id="3070830"/>
    <lineage>
        <taxon>Viruses</taxon>
        <taxon>Varidnaviria</taxon>
        <taxon>Bamfordvirae</taxon>
        <taxon>Nucleocytoviricota</taxon>
        <taxon>Megaviricetes</taxon>
        <taxon>Imitervirales</taxon>
        <taxon>Mesomimiviridae</taxon>
        <taxon>Tethysvirus</taxon>
        <taxon>Tethysvirus raunefjordenense</taxon>
    </lineage>
</organism>